<organism evidence="5 6">
    <name type="scientific">Oceanobacillus bengalensis</name>
    <dbReference type="NCBI Taxonomy" id="1435466"/>
    <lineage>
        <taxon>Bacteria</taxon>
        <taxon>Bacillati</taxon>
        <taxon>Bacillota</taxon>
        <taxon>Bacilli</taxon>
        <taxon>Bacillales</taxon>
        <taxon>Bacillaceae</taxon>
        <taxon>Oceanobacillus</taxon>
    </lineage>
</organism>
<keyword evidence="3" id="KW-0804">Transcription</keyword>
<dbReference type="InterPro" id="IPR036390">
    <property type="entry name" value="WH_DNA-bd_sf"/>
</dbReference>
<evidence type="ECO:0000256" key="1">
    <source>
        <dbReference type="ARBA" id="ARBA00023015"/>
    </source>
</evidence>
<dbReference type="Pfam" id="PF00392">
    <property type="entry name" value="GntR"/>
    <property type="match status" value="1"/>
</dbReference>
<dbReference type="AlphaFoldDB" id="A0A494YZF8"/>
<dbReference type="Gene3D" id="1.20.120.530">
    <property type="entry name" value="GntR ligand-binding domain-like"/>
    <property type="match status" value="1"/>
</dbReference>
<proteinExistence type="predicted"/>
<dbReference type="Pfam" id="PF07729">
    <property type="entry name" value="FCD"/>
    <property type="match status" value="1"/>
</dbReference>
<dbReference type="SMART" id="SM00345">
    <property type="entry name" value="HTH_GNTR"/>
    <property type="match status" value="1"/>
</dbReference>
<keyword evidence="6" id="KW-1185">Reference proteome</keyword>
<dbReference type="PANTHER" id="PTHR43537">
    <property type="entry name" value="TRANSCRIPTIONAL REGULATOR, GNTR FAMILY"/>
    <property type="match status" value="1"/>
</dbReference>
<dbReference type="InterPro" id="IPR008920">
    <property type="entry name" value="TF_FadR/GntR_C"/>
</dbReference>
<accession>A0A494YZF8</accession>
<evidence type="ECO:0000256" key="3">
    <source>
        <dbReference type="ARBA" id="ARBA00023163"/>
    </source>
</evidence>
<evidence type="ECO:0000256" key="2">
    <source>
        <dbReference type="ARBA" id="ARBA00023125"/>
    </source>
</evidence>
<dbReference type="OrthoDB" id="369138at2"/>
<protein>
    <submittedName>
        <fullName evidence="5">FadR family transcriptional regulator</fullName>
    </submittedName>
</protein>
<gene>
    <name evidence="5" type="ORF">D8M05_09740</name>
</gene>
<name>A0A494YZF8_9BACI</name>
<dbReference type="GO" id="GO:0003677">
    <property type="term" value="F:DNA binding"/>
    <property type="evidence" value="ECO:0007669"/>
    <property type="project" value="UniProtKB-KW"/>
</dbReference>
<dbReference type="InterPro" id="IPR036388">
    <property type="entry name" value="WH-like_DNA-bd_sf"/>
</dbReference>
<dbReference type="PROSITE" id="PS50949">
    <property type="entry name" value="HTH_GNTR"/>
    <property type="match status" value="1"/>
</dbReference>
<dbReference type="PANTHER" id="PTHR43537:SF5">
    <property type="entry name" value="UXU OPERON TRANSCRIPTIONAL REGULATOR"/>
    <property type="match status" value="1"/>
</dbReference>
<evidence type="ECO:0000313" key="5">
    <source>
        <dbReference type="EMBL" id="RKQ15542.1"/>
    </source>
</evidence>
<dbReference type="PRINTS" id="PR00035">
    <property type="entry name" value="HTHGNTR"/>
</dbReference>
<dbReference type="InterPro" id="IPR000524">
    <property type="entry name" value="Tscrpt_reg_HTH_GntR"/>
</dbReference>
<dbReference type="EMBL" id="RBZO01000013">
    <property type="protein sequence ID" value="RKQ15542.1"/>
    <property type="molecule type" value="Genomic_DNA"/>
</dbReference>
<reference evidence="5 6" key="1">
    <citation type="journal article" date="2015" name="Antonie Van Leeuwenhoek">
        <title>Oceanobacillus bengalensis sp. nov., a bacterium isolated from seawater of the Bay of Bengal.</title>
        <authorList>
            <person name="Yongchang O."/>
            <person name="Xiang W."/>
            <person name="Wang G."/>
        </authorList>
    </citation>
    <scope>NUCLEOTIDE SEQUENCE [LARGE SCALE GENOMIC DNA]</scope>
    <source>
        <strain evidence="5 6">MCCC 1K00260</strain>
    </source>
</reference>
<dbReference type="InterPro" id="IPR011711">
    <property type="entry name" value="GntR_C"/>
</dbReference>
<dbReference type="GO" id="GO:0003700">
    <property type="term" value="F:DNA-binding transcription factor activity"/>
    <property type="evidence" value="ECO:0007669"/>
    <property type="project" value="InterPro"/>
</dbReference>
<sequence>MEEESLFTSIKTERMYEVIVSQIHELIKAGKLKPGDRLPSERKLAESLECSRSSLREAFRVLESDGLIISKAGGGRFVQTVNGNMKLDFDFNSVNVLEKSALLHFLEAREVLEPKIVELAIQRASDEQLEKLARVLENMDKDLRNPVENIDNDSIFHLGLAELTGNFVFVSMMETNLNMIKKMRKKVLTSPDRHHYAMEEHKQIFEAIKRGDTVVAVERTLHHLQNLRKNIMQNY</sequence>
<dbReference type="SMART" id="SM00895">
    <property type="entry name" value="FCD"/>
    <property type="match status" value="1"/>
</dbReference>
<feature type="domain" description="HTH gntR-type" evidence="4">
    <location>
        <begin position="13"/>
        <end position="81"/>
    </location>
</feature>
<evidence type="ECO:0000259" key="4">
    <source>
        <dbReference type="PROSITE" id="PS50949"/>
    </source>
</evidence>
<keyword evidence="1" id="KW-0805">Transcription regulation</keyword>
<keyword evidence="2" id="KW-0238">DNA-binding</keyword>
<dbReference type="SUPFAM" id="SSF48008">
    <property type="entry name" value="GntR ligand-binding domain-like"/>
    <property type="match status" value="1"/>
</dbReference>
<dbReference type="Gene3D" id="1.10.10.10">
    <property type="entry name" value="Winged helix-like DNA-binding domain superfamily/Winged helix DNA-binding domain"/>
    <property type="match status" value="1"/>
</dbReference>
<dbReference type="RefSeq" id="WP_121131267.1">
    <property type="nucleotide sequence ID" value="NZ_JBHUFK010000043.1"/>
</dbReference>
<dbReference type="SUPFAM" id="SSF46785">
    <property type="entry name" value="Winged helix' DNA-binding domain"/>
    <property type="match status" value="1"/>
</dbReference>
<comment type="caution">
    <text evidence="5">The sequence shown here is derived from an EMBL/GenBank/DDBJ whole genome shotgun (WGS) entry which is preliminary data.</text>
</comment>
<dbReference type="CDD" id="cd07377">
    <property type="entry name" value="WHTH_GntR"/>
    <property type="match status" value="1"/>
</dbReference>
<dbReference type="Proteomes" id="UP000281813">
    <property type="component" value="Unassembled WGS sequence"/>
</dbReference>
<evidence type="ECO:0000313" key="6">
    <source>
        <dbReference type="Proteomes" id="UP000281813"/>
    </source>
</evidence>